<dbReference type="InterPro" id="IPR029063">
    <property type="entry name" value="SAM-dependent_MTases_sf"/>
</dbReference>
<comment type="caution">
    <text evidence="1">The sequence shown here is derived from an EMBL/GenBank/DDBJ whole genome shotgun (WGS) entry which is preliminary data.</text>
</comment>
<gene>
    <name evidence="1" type="ORF">G6693_07895</name>
</gene>
<sequence length="264" mass="30272">MTPCQICNSVVNEVFTARVLKKYEVKYDFCNTCGYLTARNPFWLEESYSQAIADADTGLIIRNILNSRKLASILYWVLGERGSEVYADYAGGYGMLTRMMRDYGFNFYWQDKFCENKLAIGFEYSPEVGPCKAIVAAEVLEHLEGPATYIKNIFEETQAQILFFTTDLFSGEPPAPESWYYYSFATGQHIGFFQQRTLNILAKKLGLYFYSAGNIHAFSKAPLNPLMLRFATNKWIARFSSWFIPRRIGSKTMSDHRFLSKNGA</sequence>
<protein>
    <submittedName>
        <fullName evidence="1">Class I SAM-dependent methyltransferase</fullName>
    </submittedName>
</protein>
<proteinExistence type="predicted"/>
<evidence type="ECO:0000313" key="1">
    <source>
        <dbReference type="EMBL" id="MBT8591844.1"/>
    </source>
</evidence>
<dbReference type="SUPFAM" id="SSF53335">
    <property type="entry name" value="S-adenosyl-L-methionine-dependent methyltransferases"/>
    <property type="match status" value="1"/>
</dbReference>
<keyword evidence="1" id="KW-0489">Methyltransferase</keyword>
<dbReference type="GO" id="GO:0032259">
    <property type="term" value="P:methylation"/>
    <property type="evidence" value="ECO:0007669"/>
    <property type="project" value="UniProtKB-KW"/>
</dbReference>
<evidence type="ECO:0000313" key="2">
    <source>
        <dbReference type="Proteomes" id="UP000762271"/>
    </source>
</evidence>
<dbReference type="GO" id="GO:0008168">
    <property type="term" value="F:methyltransferase activity"/>
    <property type="evidence" value="ECO:0007669"/>
    <property type="project" value="UniProtKB-KW"/>
</dbReference>
<dbReference type="Pfam" id="PF13489">
    <property type="entry name" value="Methyltransf_23"/>
    <property type="match status" value="1"/>
</dbReference>
<dbReference type="EMBL" id="JAANGI010000001">
    <property type="protein sequence ID" value="MBT8591844.1"/>
    <property type="molecule type" value="Genomic_DNA"/>
</dbReference>
<dbReference type="AlphaFoldDB" id="A0AAE2YLN0"/>
<name>A0AAE2YLN0_9BURK</name>
<dbReference type="Proteomes" id="UP000762271">
    <property type="component" value="Unassembled WGS sequence"/>
</dbReference>
<reference evidence="1" key="1">
    <citation type="journal article" date="2021" name="Genome Biol. Evol.">
        <title>Continental-Scale Gene Flow Prevents Allopatric Divergence of Pelagic Freshwater Bacteria.</title>
        <authorList>
            <person name="Hoetzinger M."/>
            <person name="Pitt A."/>
            <person name="Huemer A."/>
            <person name="Hahn M.W."/>
        </authorList>
    </citation>
    <scope>NUCLEOTIDE SEQUENCE</scope>
    <source>
        <strain evidence="1">AP-YLGG-20-G6</strain>
    </source>
</reference>
<keyword evidence="1" id="KW-0808">Transferase</keyword>
<organism evidence="1 2">
    <name type="scientific">Polynucleobacter paneuropaeus</name>
    <dbReference type="NCBI Taxonomy" id="2527775"/>
    <lineage>
        <taxon>Bacteria</taxon>
        <taxon>Pseudomonadati</taxon>
        <taxon>Pseudomonadota</taxon>
        <taxon>Betaproteobacteria</taxon>
        <taxon>Burkholderiales</taxon>
        <taxon>Burkholderiaceae</taxon>
        <taxon>Polynucleobacter</taxon>
    </lineage>
</organism>
<accession>A0AAE2YLN0</accession>